<dbReference type="InterPro" id="IPR050951">
    <property type="entry name" value="Retrovirus_Pol_polyprotein"/>
</dbReference>
<dbReference type="Pfam" id="PF17921">
    <property type="entry name" value="Integrase_H2C2"/>
    <property type="match status" value="1"/>
</dbReference>
<dbReference type="Pfam" id="PF00665">
    <property type="entry name" value="rve"/>
    <property type="match status" value="1"/>
</dbReference>
<dbReference type="InterPro" id="IPR036397">
    <property type="entry name" value="RNaseH_sf"/>
</dbReference>
<accession>A0A8C5PL16</accession>
<evidence type="ECO:0000256" key="1">
    <source>
        <dbReference type="ARBA" id="ARBA00039658"/>
    </source>
</evidence>
<dbReference type="FunFam" id="1.10.340.70:FF:000001">
    <property type="entry name" value="Retrovirus-related Pol polyprotein from transposon gypsy-like Protein"/>
    <property type="match status" value="1"/>
</dbReference>
<organism evidence="4 5">
    <name type="scientific">Leptobrachium leishanense</name>
    <name type="common">Leishan spiny toad</name>
    <dbReference type="NCBI Taxonomy" id="445787"/>
    <lineage>
        <taxon>Eukaryota</taxon>
        <taxon>Metazoa</taxon>
        <taxon>Chordata</taxon>
        <taxon>Craniata</taxon>
        <taxon>Vertebrata</taxon>
        <taxon>Euteleostomi</taxon>
        <taxon>Amphibia</taxon>
        <taxon>Batrachia</taxon>
        <taxon>Anura</taxon>
        <taxon>Pelobatoidea</taxon>
        <taxon>Megophryidae</taxon>
        <taxon>Leptobrachium</taxon>
    </lineage>
</organism>
<dbReference type="InterPro" id="IPR041588">
    <property type="entry name" value="Integrase_H2C2"/>
</dbReference>
<reference evidence="4" key="1">
    <citation type="submission" date="2025-08" db="UniProtKB">
        <authorList>
            <consortium name="Ensembl"/>
        </authorList>
    </citation>
    <scope>IDENTIFICATION</scope>
</reference>
<dbReference type="Proteomes" id="UP000694569">
    <property type="component" value="Unplaced"/>
</dbReference>
<evidence type="ECO:0000259" key="3">
    <source>
        <dbReference type="PROSITE" id="PS50994"/>
    </source>
</evidence>
<evidence type="ECO:0000313" key="5">
    <source>
        <dbReference type="Proteomes" id="UP000694569"/>
    </source>
</evidence>
<dbReference type="PROSITE" id="PS50994">
    <property type="entry name" value="INTEGRASE"/>
    <property type="match status" value="1"/>
</dbReference>
<dbReference type="InterPro" id="IPR001584">
    <property type="entry name" value="Integrase_cat-core"/>
</dbReference>
<dbReference type="OrthoDB" id="413122at2759"/>
<name>A0A8C5PL16_9ANUR</name>
<proteinExistence type="predicted"/>
<dbReference type="PANTHER" id="PTHR37984">
    <property type="entry name" value="PROTEIN CBG26694"/>
    <property type="match status" value="1"/>
</dbReference>
<dbReference type="InterPro" id="IPR012337">
    <property type="entry name" value="RNaseH-like_sf"/>
</dbReference>
<dbReference type="GeneTree" id="ENSGT00940000176279"/>
<dbReference type="Gene3D" id="3.30.420.10">
    <property type="entry name" value="Ribonuclease H-like superfamily/Ribonuclease H"/>
    <property type="match status" value="1"/>
</dbReference>
<dbReference type="SUPFAM" id="SSF53098">
    <property type="entry name" value="Ribonuclease H-like"/>
    <property type="match status" value="1"/>
</dbReference>
<feature type="compositionally biased region" description="Polar residues" evidence="2">
    <location>
        <begin position="256"/>
        <end position="274"/>
    </location>
</feature>
<dbReference type="Gene3D" id="1.10.340.70">
    <property type="match status" value="1"/>
</dbReference>
<evidence type="ECO:0000256" key="2">
    <source>
        <dbReference type="SAM" id="MobiDB-lite"/>
    </source>
</evidence>
<dbReference type="PANTHER" id="PTHR37984:SF5">
    <property type="entry name" value="PROTEIN NYNRIN-LIKE"/>
    <property type="match status" value="1"/>
</dbReference>
<dbReference type="GO" id="GO:0003676">
    <property type="term" value="F:nucleic acid binding"/>
    <property type="evidence" value="ECO:0007669"/>
    <property type="project" value="InterPro"/>
</dbReference>
<dbReference type="Ensembl" id="ENSLLET00000025350.1">
    <property type="protein sequence ID" value="ENSLLEP00000024419.1"/>
    <property type="gene ID" value="ENSLLEG00000015552.1"/>
</dbReference>
<keyword evidence="5" id="KW-1185">Reference proteome</keyword>
<reference evidence="4" key="2">
    <citation type="submission" date="2025-09" db="UniProtKB">
        <authorList>
            <consortium name="Ensembl"/>
        </authorList>
    </citation>
    <scope>IDENTIFICATION</scope>
</reference>
<dbReference type="AlphaFoldDB" id="A0A8C5PL16"/>
<dbReference type="GO" id="GO:0015074">
    <property type="term" value="P:DNA integration"/>
    <property type="evidence" value="ECO:0007669"/>
    <property type="project" value="InterPro"/>
</dbReference>
<protein>
    <recommendedName>
        <fullName evidence="1">Gypsy retrotransposon integrase-like protein 1</fullName>
    </recommendedName>
</protein>
<sequence length="274" mass="31045">MGHFFSRFWFHVTYRPGQTNGKADALSCLFSTERSINETQHTILQEKHFLLATCSPLMTSIKDHTPISCPGVSSDGLLWQHGKIYVPKKAHCEVLAICHDSRMAGHGGIKRTLTLTSQYFTWPSMRKDIKHYVRACPVCSASKVSTQKAAGLLQPLPIPEQPWSHVSVDFIVDLPPSKHHTAIMVVVDRFTKMAHFLPLRKVPTAKETANLFYKEIFRLHGIPSSIVSDRGTQFTSRFWTAFCHTLHITPKLSSAYHPQSNGQTERVNQTMEQY</sequence>
<feature type="region of interest" description="Disordered" evidence="2">
    <location>
        <begin position="255"/>
        <end position="274"/>
    </location>
</feature>
<evidence type="ECO:0000313" key="4">
    <source>
        <dbReference type="Ensembl" id="ENSLLEP00000024419.1"/>
    </source>
</evidence>
<feature type="domain" description="Integrase catalytic" evidence="3">
    <location>
        <begin position="158"/>
        <end position="274"/>
    </location>
</feature>